<reference evidence="1 2" key="1">
    <citation type="submission" date="2024-01" db="EMBL/GenBank/DDBJ databases">
        <title>The complete chloroplast genome sequence of Lithospermum erythrorhizon: insights into the phylogenetic relationship among Boraginaceae species and the maternal lineages of purple gromwells.</title>
        <authorList>
            <person name="Okada T."/>
            <person name="Watanabe K."/>
        </authorList>
    </citation>
    <scope>NUCLEOTIDE SEQUENCE [LARGE SCALE GENOMIC DNA]</scope>
</reference>
<proteinExistence type="predicted"/>
<dbReference type="AlphaFoldDB" id="A0AAV3QPL8"/>
<dbReference type="EMBL" id="BAABME010022508">
    <property type="protein sequence ID" value="GAA0165970.1"/>
    <property type="molecule type" value="Genomic_DNA"/>
</dbReference>
<accession>A0AAV3QPL8</accession>
<organism evidence="1 2">
    <name type="scientific">Lithospermum erythrorhizon</name>
    <name type="common">Purple gromwell</name>
    <name type="synonym">Lithospermum officinale var. erythrorhizon</name>
    <dbReference type="NCBI Taxonomy" id="34254"/>
    <lineage>
        <taxon>Eukaryota</taxon>
        <taxon>Viridiplantae</taxon>
        <taxon>Streptophyta</taxon>
        <taxon>Embryophyta</taxon>
        <taxon>Tracheophyta</taxon>
        <taxon>Spermatophyta</taxon>
        <taxon>Magnoliopsida</taxon>
        <taxon>eudicotyledons</taxon>
        <taxon>Gunneridae</taxon>
        <taxon>Pentapetalae</taxon>
        <taxon>asterids</taxon>
        <taxon>lamiids</taxon>
        <taxon>Boraginales</taxon>
        <taxon>Boraginaceae</taxon>
        <taxon>Boraginoideae</taxon>
        <taxon>Lithospermeae</taxon>
        <taxon>Lithospermum</taxon>
    </lineage>
</organism>
<evidence type="ECO:0000313" key="1">
    <source>
        <dbReference type="EMBL" id="GAA0165970.1"/>
    </source>
</evidence>
<dbReference type="Proteomes" id="UP001454036">
    <property type="component" value="Unassembled WGS sequence"/>
</dbReference>
<dbReference type="PANTHER" id="PTHR33710:SF62">
    <property type="entry name" value="DUF4283 DOMAIN PROTEIN"/>
    <property type="match status" value="1"/>
</dbReference>
<protein>
    <submittedName>
        <fullName evidence="1">Uncharacterized protein</fullName>
    </submittedName>
</protein>
<dbReference type="Gene3D" id="3.60.10.10">
    <property type="entry name" value="Endonuclease/exonuclease/phosphatase"/>
    <property type="match status" value="1"/>
</dbReference>
<name>A0AAV3QPL8_LITER</name>
<gene>
    <name evidence="1" type="ORF">LIER_40096</name>
</gene>
<comment type="caution">
    <text evidence="1">The sequence shown here is derived from an EMBL/GenBank/DDBJ whole genome shotgun (WGS) entry which is preliminary data.</text>
</comment>
<evidence type="ECO:0000313" key="2">
    <source>
        <dbReference type="Proteomes" id="UP001454036"/>
    </source>
</evidence>
<dbReference type="InterPro" id="IPR036691">
    <property type="entry name" value="Endo/exonu/phosph_ase_sf"/>
</dbReference>
<keyword evidence="2" id="KW-1185">Reference proteome</keyword>
<dbReference type="PANTHER" id="PTHR33710">
    <property type="entry name" value="BNAC02G09200D PROTEIN"/>
    <property type="match status" value="1"/>
</dbReference>
<dbReference type="SUPFAM" id="SSF56219">
    <property type="entry name" value="DNase I-like"/>
    <property type="match status" value="1"/>
</dbReference>
<sequence length="152" mass="17700">MFMGDFNEVLSDDEHVSQRRHRPNWQMENFCQVVNDCRMFDLGYSGFKFTWCNNFITPNSTRARLDRCLVSNDWMDRLPQAAVKHFSTNTSDHLPLLLLWGEQTVGQNKQKNAFGLREVGFAQIEERKIGEGSFDHQGEVGGIRYPTTRHDK</sequence>